<dbReference type="RefSeq" id="WP_397086573.1">
    <property type="nucleotide sequence ID" value="NZ_JBITGY010000008.1"/>
</dbReference>
<evidence type="ECO:0000313" key="1">
    <source>
        <dbReference type="EMBL" id="MFI6501777.1"/>
    </source>
</evidence>
<accession>A0ABW7Z0R5</accession>
<reference evidence="1 2" key="1">
    <citation type="submission" date="2024-10" db="EMBL/GenBank/DDBJ databases">
        <title>The Natural Products Discovery Center: Release of the First 8490 Sequenced Strains for Exploring Actinobacteria Biosynthetic Diversity.</title>
        <authorList>
            <person name="Kalkreuter E."/>
            <person name="Kautsar S.A."/>
            <person name="Yang D."/>
            <person name="Bader C.D."/>
            <person name="Teijaro C.N."/>
            <person name="Fluegel L."/>
            <person name="Davis C.M."/>
            <person name="Simpson J.R."/>
            <person name="Lauterbach L."/>
            <person name="Steele A.D."/>
            <person name="Gui C."/>
            <person name="Meng S."/>
            <person name="Li G."/>
            <person name="Viehrig K."/>
            <person name="Ye F."/>
            <person name="Su P."/>
            <person name="Kiefer A.F."/>
            <person name="Nichols A."/>
            <person name="Cepeda A.J."/>
            <person name="Yan W."/>
            <person name="Fan B."/>
            <person name="Jiang Y."/>
            <person name="Adhikari A."/>
            <person name="Zheng C.-J."/>
            <person name="Schuster L."/>
            <person name="Cowan T.M."/>
            <person name="Smanski M.J."/>
            <person name="Chevrette M.G."/>
            <person name="De Carvalho L.P.S."/>
            <person name="Shen B."/>
        </authorList>
    </citation>
    <scope>NUCLEOTIDE SEQUENCE [LARGE SCALE GENOMIC DNA]</scope>
    <source>
        <strain evidence="1 2">NPDC050545</strain>
    </source>
</reference>
<organism evidence="1 2">
    <name type="scientific">Nonomuraea typhae</name>
    <dbReference type="NCBI Taxonomy" id="2603600"/>
    <lineage>
        <taxon>Bacteria</taxon>
        <taxon>Bacillati</taxon>
        <taxon>Actinomycetota</taxon>
        <taxon>Actinomycetes</taxon>
        <taxon>Streptosporangiales</taxon>
        <taxon>Streptosporangiaceae</taxon>
        <taxon>Nonomuraea</taxon>
    </lineage>
</organism>
<dbReference type="EMBL" id="JBITGY010000008">
    <property type="protein sequence ID" value="MFI6501777.1"/>
    <property type="molecule type" value="Genomic_DNA"/>
</dbReference>
<keyword evidence="2" id="KW-1185">Reference proteome</keyword>
<sequence length="83" mass="9670">MELNPRGLPDLWRPPVVEYAEKLVPEACYLLAWGDDLDGERWGYLLRRPRHQDGQARWVRWEAIRPVAGEDYDGVPLCDPLLV</sequence>
<dbReference type="Proteomes" id="UP001612741">
    <property type="component" value="Unassembled WGS sequence"/>
</dbReference>
<comment type="caution">
    <text evidence="1">The sequence shown here is derived from an EMBL/GenBank/DDBJ whole genome shotgun (WGS) entry which is preliminary data.</text>
</comment>
<gene>
    <name evidence="1" type="ORF">ACIBG2_30660</name>
</gene>
<proteinExistence type="predicted"/>
<evidence type="ECO:0000313" key="2">
    <source>
        <dbReference type="Proteomes" id="UP001612741"/>
    </source>
</evidence>
<name>A0ABW7Z0R5_9ACTN</name>
<protein>
    <submittedName>
        <fullName evidence="1">Uncharacterized protein</fullName>
    </submittedName>
</protein>